<dbReference type="EnsemblProtists" id="EOD27335">
    <property type="protein sequence ID" value="EOD27335"/>
    <property type="gene ID" value="EMIHUDRAFT_48386"/>
</dbReference>
<dbReference type="InterPro" id="IPR006175">
    <property type="entry name" value="YjgF/YER057c/UK114"/>
</dbReference>
<dbReference type="PANTHER" id="PTHR47328:SF1">
    <property type="entry name" value="RUTC FAMILY PROTEIN YOAB"/>
    <property type="match status" value="1"/>
</dbReference>
<dbReference type="eggNOG" id="ENOG502S4QA">
    <property type="taxonomic scope" value="Eukaryota"/>
</dbReference>
<dbReference type="Gene3D" id="3.30.1330.40">
    <property type="entry name" value="RutC-like"/>
    <property type="match status" value="1"/>
</dbReference>
<dbReference type="STRING" id="2903.R1EL01"/>
<evidence type="ECO:0000313" key="3">
    <source>
        <dbReference type="Proteomes" id="UP000013827"/>
    </source>
</evidence>
<dbReference type="PaxDb" id="2903-EOD27335"/>
<organism evidence="2 3">
    <name type="scientific">Emiliania huxleyi (strain CCMP1516)</name>
    <dbReference type="NCBI Taxonomy" id="280463"/>
    <lineage>
        <taxon>Eukaryota</taxon>
        <taxon>Haptista</taxon>
        <taxon>Haptophyta</taxon>
        <taxon>Prymnesiophyceae</taxon>
        <taxon>Isochrysidales</taxon>
        <taxon>Noelaerhabdaceae</taxon>
        <taxon>Emiliania</taxon>
    </lineage>
</organism>
<evidence type="ECO:0000313" key="2">
    <source>
        <dbReference type="EnsemblProtists" id="EOD27335"/>
    </source>
</evidence>
<dbReference type="InterPro" id="IPR019897">
    <property type="entry name" value="RidA_CS"/>
</dbReference>
<dbReference type="HOGENOM" id="CLU_100715_6_1_1"/>
<evidence type="ECO:0000256" key="1">
    <source>
        <dbReference type="ARBA" id="ARBA00010552"/>
    </source>
</evidence>
<sequence>PFAHAVVAGDVVYLSGVTAQADGDPIRESDSVEQQTRRVLRVIDERLSRAGTDKSRVVQAQVWLKDIGRDFAGMNAAWNEWVGDDDKPTRATVEAALAKPAMLVEIQVTAVL</sequence>
<reference evidence="3" key="1">
    <citation type="journal article" date="2013" name="Nature">
        <title>Pan genome of the phytoplankton Emiliania underpins its global distribution.</title>
        <authorList>
            <person name="Read B.A."/>
            <person name="Kegel J."/>
            <person name="Klute M.J."/>
            <person name="Kuo A."/>
            <person name="Lefebvre S.C."/>
            <person name="Maumus F."/>
            <person name="Mayer C."/>
            <person name="Miller J."/>
            <person name="Monier A."/>
            <person name="Salamov A."/>
            <person name="Young J."/>
            <person name="Aguilar M."/>
            <person name="Claverie J.M."/>
            <person name="Frickenhaus S."/>
            <person name="Gonzalez K."/>
            <person name="Herman E.K."/>
            <person name="Lin Y.C."/>
            <person name="Napier J."/>
            <person name="Ogata H."/>
            <person name="Sarno A.F."/>
            <person name="Shmutz J."/>
            <person name="Schroeder D."/>
            <person name="de Vargas C."/>
            <person name="Verret F."/>
            <person name="von Dassow P."/>
            <person name="Valentin K."/>
            <person name="Van de Peer Y."/>
            <person name="Wheeler G."/>
            <person name="Dacks J.B."/>
            <person name="Delwiche C.F."/>
            <person name="Dyhrman S.T."/>
            <person name="Glockner G."/>
            <person name="John U."/>
            <person name="Richards T."/>
            <person name="Worden A.Z."/>
            <person name="Zhang X."/>
            <person name="Grigoriev I.V."/>
            <person name="Allen A.E."/>
            <person name="Bidle K."/>
            <person name="Borodovsky M."/>
            <person name="Bowler C."/>
            <person name="Brownlee C."/>
            <person name="Cock J.M."/>
            <person name="Elias M."/>
            <person name="Gladyshev V.N."/>
            <person name="Groth M."/>
            <person name="Guda C."/>
            <person name="Hadaegh A."/>
            <person name="Iglesias-Rodriguez M.D."/>
            <person name="Jenkins J."/>
            <person name="Jones B.M."/>
            <person name="Lawson T."/>
            <person name="Leese F."/>
            <person name="Lindquist E."/>
            <person name="Lobanov A."/>
            <person name="Lomsadze A."/>
            <person name="Malik S.B."/>
            <person name="Marsh M.E."/>
            <person name="Mackinder L."/>
            <person name="Mock T."/>
            <person name="Mueller-Roeber B."/>
            <person name="Pagarete A."/>
            <person name="Parker M."/>
            <person name="Probert I."/>
            <person name="Quesneville H."/>
            <person name="Raines C."/>
            <person name="Rensing S.A."/>
            <person name="Riano-Pachon D.M."/>
            <person name="Richier S."/>
            <person name="Rokitta S."/>
            <person name="Shiraiwa Y."/>
            <person name="Soanes D.M."/>
            <person name="van der Giezen M."/>
            <person name="Wahlund T.M."/>
            <person name="Williams B."/>
            <person name="Wilson W."/>
            <person name="Wolfe G."/>
            <person name="Wurch L.L."/>
        </authorList>
    </citation>
    <scope>NUCLEOTIDE SEQUENCE</scope>
</reference>
<dbReference type="InterPro" id="IPR035709">
    <property type="entry name" value="YoaB-like"/>
</dbReference>
<dbReference type="CDD" id="cd06150">
    <property type="entry name" value="YjgF_YER057c_UK114_like_2"/>
    <property type="match status" value="1"/>
</dbReference>
<dbReference type="PANTHER" id="PTHR47328">
    <property type="match status" value="1"/>
</dbReference>
<protein>
    <recommendedName>
        <fullName evidence="4">RidA family protein</fullName>
    </recommendedName>
</protein>
<keyword evidence="3" id="KW-1185">Reference proteome</keyword>
<dbReference type="SUPFAM" id="SSF55298">
    <property type="entry name" value="YjgF-like"/>
    <property type="match status" value="1"/>
</dbReference>
<reference evidence="2" key="2">
    <citation type="submission" date="2024-10" db="UniProtKB">
        <authorList>
            <consortium name="EnsemblProtists"/>
        </authorList>
    </citation>
    <scope>IDENTIFICATION</scope>
</reference>
<dbReference type="AlphaFoldDB" id="A0A0D3JV00"/>
<comment type="similarity">
    <text evidence="1">Belongs to the RutC family.</text>
</comment>
<accession>A0A0D3JV00</accession>
<proteinExistence type="inferred from homology"/>
<dbReference type="RefSeq" id="XP_005779764.1">
    <property type="nucleotide sequence ID" value="XM_005779707.1"/>
</dbReference>
<dbReference type="InterPro" id="IPR035959">
    <property type="entry name" value="RutC-like_sf"/>
</dbReference>
<dbReference type="KEGG" id="ehx:EMIHUDRAFT_48386"/>
<dbReference type="Pfam" id="PF01042">
    <property type="entry name" value="Ribonuc_L-PSP"/>
    <property type="match status" value="1"/>
</dbReference>
<dbReference type="PROSITE" id="PS01094">
    <property type="entry name" value="UPF0076"/>
    <property type="match status" value="1"/>
</dbReference>
<dbReference type="GeneID" id="17272879"/>
<name>A0A0D3JV00_EMIH1</name>
<evidence type="ECO:0008006" key="4">
    <source>
        <dbReference type="Google" id="ProtNLM"/>
    </source>
</evidence>
<dbReference type="Proteomes" id="UP000013827">
    <property type="component" value="Unassembled WGS sequence"/>
</dbReference>